<dbReference type="GO" id="GO:0044718">
    <property type="term" value="P:siderophore transmembrane transport"/>
    <property type="evidence" value="ECO:0007669"/>
    <property type="project" value="TreeGrafter"/>
</dbReference>
<dbReference type="InterPro" id="IPR039426">
    <property type="entry name" value="TonB-dep_rcpt-like"/>
</dbReference>
<evidence type="ECO:0000259" key="14">
    <source>
        <dbReference type="Pfam" id="PF07715"/>
    </source>
</evidence>
<reference evidence="15 16" key="1">
    <citation type="submission" date="2019-03" db="EMBL/GenBank/DDBJ databases">
        <title>Genomic Encyclopedia of Archaeal and Bacterial Type Strains, Phase II (KMG-II): from individual species to whole genera.</title>
        <authorList>
            <person name="Goeker M."/>
        </authorList>
    </citation>
    <scope>NUCLEOTIDE SEQUENCE [LARGE SCALE GENOMIC DNA]</scope>
    <source>
        <strain evidence="15 16">RL-C</strain>
    </source>
</reference>
<dbReference type="PROSITE" id="PS52016">
    <property type="entry name" value="TONB_DEPENDENT_REC_3"/>
    <property type="match status" value="1"/>
</dbReference>
<dbReference type="EMBL" id="SLWB01000014">
    <property type="protein sequence ID" value="TCN63932.1"/>
    <property type="molecule type" value="Genomic_DNA"/>
</dbReference>
<keyword evidence="6 11" id="KW-0798">TonB box</keyword>
<evidence type="ECO:0000256" key="5">
    <source>
        <dbReference type="ARBA" id="ARBA00022729"/>
    </source>
</evidence>
<name>A0A4R2EAZ5_9BACT</name>
<dbReference type="InterPro" id="IPR012910">
    <property type="entry name" value="Plug_dom"/>
</dbReference>
<evidence type="ECO:0000256" key="4">
    <source>
        <dbReference type="ARBA" id="ARBA00022692"/>
    </source>
</evidence>
<dbReference type="InterPro" id="IPR000531">
    <property type="entry name" value="Beta-barrel_TonB"/>
</dbReference>
<dbReference type="Gene3D" id="2.40.170.20">
    <property type="entry name" value="TonB-dependent receptor, beta-barrel domain"/>
    <property type="match status" value="1"/>
</dbReference>
<keyword evidence="8 15" id="KW-0675">Receptor</keyword>
<evidence type="ECO:0000256" key="7">
    <source>
        <dbReference type="ARBA" id="ARBA00023136"/>
    </source>
</evidence>
<keyword evidence="2 10" id="KW-0813">Transport</keyword>
<evidence type="ECO:0000313" key="15">
    <source>
        <dbReference type="EMBL" id="TCN63932.1"/>
    </source>
</evidence>
<dbReference type="Pfam" id="PF07715">
    <property type="entry name" value="Plug"/>
    <property type="match status" value="1"/>
</dbReference>
<dbReference type="PANTHER" id="PTHR30069">
    <property type="entry name" value="TONB-DEPENDENT OUTER MEMBRANE RECEPTOR"/>
    <property type="match status" value="1"/>
</dbReference>
<dbReference type="OrthoDB" id="1109239at2"/>
<comment type="similarity">
    <text evidence="10 11">Belongs to the TonB-dependent receptor family.</text>
</comment>
<dbReference type="GO" id="GO:0015344">
    <property type="term" value="F:siderophore uptake transmembrane transporter activity"/>
    <property type="evidence" value="ECO:0007669"/>
    <property type="project" value="TreeGrafter"/>
</dbReference>
<dbReference type="SUPFAM" id="SSF56935">
    <property type="entry name" value="Porins"/>
    <property type="match status" value="1"/>
</dbReference>
<keyword evidence="16" id="KW-1185">Reference proteome</keyword>
<keyword evidence="4 10" id="KW-0812">Transmembrane</keyword>
<evidence type="ECO:0000259" key="13">
    <source>
        <dbReference type="Pfam" id="PF00593"/>
    </source>
</evidence>
<keyword evidence="9 10" id="KW-0998">Cell outer membrane</keyword>
<evidence type="ECO:0000256" key="1">
    <source>
        <dbReference type="ARBA" id="ARBA00004571"/>
    </source>
</evidence>
<evidence type="ECO:0000256" key="8">
    <source>
        <dbReference type="ARBA" id="ARBA00023170"/>
    </source>
</evidence>
<dbReference type="CDD" id="cd01347">
    <property type="entry name" value="ligand_gated_channel"/>
    <property type="match status" value="1"/>
</dbReference>
<comment type="subcellular location">
    <subcellularLocation>
        <location evidence="1 10">Cell outer membrane</location>
        <topology evidence="1 10">Multi-pass membrane protein</topology>
    </subcellularLocation>
</comment>
<evidence type="ECO:0000256" key="3">
    <source>
        <dbReference type="ARBA" id="ARBA00022452"/>
    </source>
</evidence>
<evidence type="ECO:0000256" key="12">
    <source>
        <dbReference type="SAM" id="SignalP"/>
    </source>
</evidence>
<keyword evidence="5 12" id="KW-0732">Signal</keyword>
<sequence>MKKVLVAALLVAGLIRTAGAASAYESDSIKMNLKVDEVVVVGQRMAVKKENVSQRIEMIHLALIERAPQKDLTSILKENAGLDVVQYPGILSGVSIRGFRPENGKLNSKTLILINGRPAGSANLSMIDLSNVERIEVLKGPASALYGPTAMGGVVNIITKNSKGAIGGTASFSYGSCDKVNSSVSVGGSIAPKLDFDAGFSISNNPKDYKMGKGNIFRGWLGGGEVTNFYKKTGAETTDPDKRGDGDTRPFTKYTKTNMDLRLGYDICRDWKLNAYVNRSIANDVESPGDIAYGTTPTRKDLNYTSGDISLTGSIGRNVTAMVKGYYGRDVSDDEVIYEKKAFVTPYLSISRELEWSGVQAQSVVRINQHHITIGVDYAHSQSLSERYNNLGERIKPYNQDFALRNFGLYVQGNLEFFKGKLLASLGGRYDFNKYDLKQTEKMTNPANKENNAIFSPSLGITYKVLPGLSIKANAGSGFSYADVYQLAGYSEVFDTKNKTVAITVGNKNLKNLESKSFDLGVSYNKNGWSTELGYFRTESKNNGVQVFVDVTADNLNNLEVKYTTKDGKFIYADGSEIKGLNTFQNASTGTIDGLEASVAYNFGYLAANRFDLTSYIKFTSILNANEELDEYGLGKMSHRMLNVADNNIVYGTDYKSNKLSAGFKGRYVGYRYDRNWSFYDQYVEVRYPQMMTLDLYLGYDVTKKISLMGYVSNVTDENYYEKRGYNLPGRMFSMKATINF</sequence>
<evidence type="ECO:0000256" key="9">
    <source>
        <dbReference type="ARBA" id="ARBA00023237"/>
    </source>
</evidence>
<feature type="signal peptide" evidence="12">
    <location>
        <begin position="1"/>
        <end position="23"/>
    </location>
</feature>
<organism evidence="15 16">
    <name type="scientific">Acetobacteroides hydrogenigenes</name>
    <dbReference type="NCBI Taxonomy" id="979970"/>
    <lineage>
        <taxon>Bacteria</taxon>
        <taxon>Pseudomonadati</taxon>
        <taxon>Bacteroidota</taxon>
        <taxon>Bacteroidia</taxon>
        <taxon>Bacteroidales</taxon>
        <taxon>Rikenellaceae</taxon>
        <taxon>Acetobacteroides</taxon>
    </lineage>
</organism>
<dbReference type="Gene3D" id="2.170.130.10">
    <property type="entry name" value="TonB-dependent receptor, plug domain"/>
    <property type="match status" value="1"/>
</dbReference>
<evidence type="ECO:0000256" key="6">
    <source>
        <dbReference type="ARBA" id="ARBA00023077"/>
    </source>
</evidence>
<dbReference type="AlphaFoldDB" id="A0A4R2EAZ5"/>
<proteinExistence type="inferred from homology"/>
<comment type="caution">
    <text evidence="15">The sequence shown here is derived from an EMBL/GenBank/DDBJ whole genome shotgun (WGS) entry which is preliminary data.</text>
</comment>
<accession>A0A4R2EAZ5</accession>
<dbReference type="InterPro" id="IPR037066">
    <property type="entry name" value="Plug_dom_sf"/>
</dbReference>
<protein>
    <submittedName>
        <fullName evidence="15">Iron complex outermembrane receptor protein/vitamin B12 transporter</fullName>
    </submittedName>
</protein>
<feature type="domain" description="TonB-dependent receptor-like beta-barrel" evidence="13">
    <location>
        <begin position="220"/>
        <end position="715"/>
    </location>
</feature>
<evidence type="ECO:0000313" key="16">
    <source>
        <dbReference type="Proteomes" id="UP000294830"/>
    </source>
</evidence>
<dbReference type="Proteomes" id="UP000294830">
    <property type="component" value="Unassembled WGS sequence"/>
</dbReference>
<feature type="chain" id="PRO_5020991300" evidence="12">
    <location>
        <begin position="24"/>
        <end position="741"/>
    </location>
</feature>
<dbReference type="GO" id="GO:0009279">
    <property type="term" value="C:cell outer membrane"/>
    <property type="evidence" value="ECO:0007669"/>
    <property type="project" value="UniProtKB-SubCell"/>
</dbReference>
<dbReference type="Pfam" id="PF00593">
    <property type="entry name" value="TonB_dep_Rec_b-barrel"/>
    <property type="match status" value="1"/>
</dbReference>
<evidence type="ECO:0000256" key="10">
    <source>
        <dbReference type="PROSITE-ProRule" id="PRU01360"/>
    </source>
</evidence>
<keyword evidence="3 10" id="KW-1134">Transmembrane beta strand</keyword>
<evidence type="ECO:0000256" key="2">
    <source>
        <dbReference type="ARBA" id="ARBA00022448"/>
    </source>
</evidence>
<feature type="domain" description="TonB-dependent receptor plug" evidence="14">
    <location>
        <begin position="49"/>
        <end position="154"/>
    </location>
</feature>
<dbReference type="RefSeq" id="WP_131840082.1">
    <property type="nucleotide sequence ID" value="NZ_SLWB01000014.1"/>
</dbReference>
<evidence type="ECO:0000256" key="11">
    <source>
        <dbReference type="RuleBase" id="RU003357"/>
    </source>
</evidence>
<dbReference type="InterPro" id="IPR036942">
    <property type="entry name" value="Beta-barrel_TonB_sf"/>
</dbReference>
<keyword evidence="7 10" id="KW-0472">Membrane</keyword>
<dbReference type="PANTHER" id="PTHR30069:SF29">
    <property type="entry name" value="HEMOGLOBIN AND HEMOGLOBIN-HAPTOGLOBIN-BINDING PROTEIN 1-RELATED"/>
    <property type="match status" value="1"/>
</dbReference>
<gene>
    <name evidence="15" type="ORF">CLV25_11489</name>
</gene>